<dbReference type="PROSITE" id="PS50011">
    <property type="entry name" value="PROTEIN_KINASE_DOM"/>
    <property type="match status" value="1"/>
</dbReference>
<evidence type="ECO:0000256" key="4">
    <source>
        <dbReference type="ARBA" id="ARBA00022777"/>
    </source>
</evidence>
<sequence>FEDESELYITMEYLSHGDLHNYLKTEAALPELDAQQIAIQICEGLSMMHENGFAHRDLKPGNILIHGKPPGQWWIKIADFGISKRTEHTIAGPSTRKGTETFMPPEWHGFGSGEDDGLPNMPQAIDMWSLGETISRMITKEATFKTPYDLFRFAEAQDMFPEQSLRAHNASADAIDLITALMKLSPEARLTASQALQHRWLHTDSPSHSREPSIASL</sequence>
<keyword evidence="1" id="KW-0723">Serine/threonine-protein kinase</keyword>
<protein>
    <submittedName>
        <fullName evidence="7">Kinase-like domain-containing protein</fullName>
    </submittedName>
</protein>
<dbReference type="OrthoDB" id="10252171at2759"/>
<feature type="domain" description="Protein kinase" evidence="6">
    <location>
        <begin position="1"/>
        <end position="201"/>
    </location>
</feature>
<evidence type="ECO:0000313" key="8">
    <source>
        <dbReference type="Proteomes" id="UP000799770"/>
    </source>
</evidence>
<name>A0A6A5ZSD9_9PLEO</name>
<organism evidence="7 8">
    <name type="scientific">Lophiotrema nucula</name>
    <dbReference type="NCBI Taxonomy" id="690887"/>
    <lineage>
        <taxon>Eukaryota</taxon>
        <taxon>Fungi</taxon>
        <taxon>Dikarya</taxon>
        <taxon>Ascomycota</taxon>
        <taxon>Pezizomycotina</taxon>
        <taxon>Dothideomycetes</taxon>
        <taxon>Pleosporomycetidae</taxon>
        <taxon>Pleosporales</taxon>
        <taxon>Lophiotremataceae</taxon>
        <taxon>Lophiotrema</taxon>
    </lineage>
</organism>
<keyword evidence="3" id="KW-0547">Nucleotide-binding</keyword>
<feature type="non-terminal residue" evidence="7">
    <location>
        <position position="1"/>
    </location>
</feature>
<dbReference type="InterPro" id="IPR000719">
    <property type="entry name" value="Prot_kinase_dom"/>
</dbReference>
<dbReference type="PROSITE" id="PS00108">
    <property type="entry name" value="PROTEIN_KINASE_ST"/>
    <property type="match status" value="1"/>
</dbReference>
<gene>
    <name evidence="7" type="ORF">BDV96DRAFT_483079</name>
</gene>
<evidence type="ECO:0000256" key="5">
    <source>
        <dbReference type="ARBA" id="ARBA00022840"/>
    </source>
</evidence>
<dbReference type="GO" id="GO:0004674">
    <property type="term" value="F:protein serine/threonine kinase activity"/>
    <property type="evidence" value="ECO:0007669"/>
    <property type="project" value="UniProtKB-KW"/>
</dbReference>
<keyword evidence="8" id="KW-1185">Reference proteome</keyword>
<keyword evidence="4 7" id="KW-0418">Kinase</keyword>
<dbReference type="GO" id="GO:0005524">
    <property type="term" value="F:ATP binding"/>
    <property type="evidence" value="ECO:0007669"/>
    <property type="project" value="UniProtKB-KW"/>
</dbReference>
<dbReference type="SUPFAM" id="SSF56112">
    <property type="entry name" value="Protein kinase-like (PK-like)"/>
    <property type="match status" value="1"/>
</dbReference>
<accession>A0A6A5ZSD9</accession>
<evidence type="ECO:0000256" key="3">
    <source>
        <dbReference type="ARBA" id="ARBA00022741"/>
    </source>
</evidence>
<evidence type="ECO:0000256" key="2">
    <source>
        <dbReference type="ARBA" id="ARBA00022679"/>
    </source>
</evidence>
<dbReference type="AlphaFoldDB" id="A0A6A5ZSD9"/>
<dbReference type="Proteomes" id="UP000799770">
    <property type="component" value="Unassembled WGS sequence"/>
</dbReference>
<reference evidence="7" key="1">
    <citation type="journal article" date="2020" name="Stud. Mycol.">
        <title>101 Dothideomycetes genomes: a test case for predicting lifestyles and emergence of pathogens.</title>
        <authorList>
            <person name="Haridas S."/>
            <person name="Albert R."/>
            <person name="Binder M."/>
            <person name="Bloem J."/>
            <person name="Labutti K."/>
            <person name="Salamov A."/>
            <person name="Andreopoulos B."/>
            <person name="Baker S."/>
            <person name="Barry K."/>
            <person name="Bills G."/>
            <person name="Bluhm B."/>
            <person name="Cannon C."/>
            <person name="Castanera R."/>
            <person name="Culley D."/>
            <person name="Daum C."/>
            <person name="Ezra D."/>
            <person name="Gonzalez J."/>
            <person name="Henrissat B."/>
            <person name="Kuo A."/>
            <person name="Liang C."/>
            <person name="Lipzen A."/>
            <person name="Lutzoni F."/>
            <person name="Magnuson J."/>
            <person name="Mondo S."/>
            <person name="Nolan M."/>
            <person name="Ohm R."/>
            <person name="Pangilinan J."/>
            <person name="Park H.-J."/>
            <person name="Ramirez L."/>
            <person name="Alfaro M."/>
            <person name="Sun H."/>
            <person name="Tritt A."/>
            <person name="Yoshinaga Y."/>
            <person name="Zwiers L.-H."/>
            <person name="Turgeon B."/>
            <person name="Goodwin S."/>
            <person name="Spatafora J."/>
            <person name="Crous P."/>
            <person name="Grigoriev I."/>
        </authorList>
    </citation>
    <scope>NUCLEOTIDE SEQUENCE</scope>
    <source>
        <strain evidence="7">CBS 627.86</strain>
    </source>
</reference>
<dbReference type="PANTHER" id="PTHR24345:SF91">
    <property type="entry name" value="SERINE_THREONINE-PROTEIN KINASE PLK4"/>
    <property type="match status" value="1"/>
</dbReference>
<dbReference type="GO" id="GO:0005634">
    <property type="term" value="C:nucleus"/>
    <property type="evidence" value="ECO:0007669"/>
    <property type="project" value="TreeGrafter"/>
</dbReference>
<dbReference type="SMART" id="SM00220">
    <property type="entry name" value="S_TKc"/>
    <property type="match status" value="1"/>
</dbReference>
<proteinExistence type="predicted"/>
<dbReference type="InterPro" id="IPR008271">
    <property type="entry name" value="Ser/Thr_kinase_AS"/>
</dbReference>
<dbReference type="InterPro" id="IPR011009">
    <property type="entry name" value="Kinase-like_dom_sf"/>
</dbReference>
<evidence type="ECO:0000256" key="1">
    <source>
        <dbReference type="ARBA" id="ARBA00022527"/>
    </source>
</evidence>
<evidence type="ECO:0000313" key="7">
    <source>
        <dbReference type="EMBL" id="KAF2121904.1"/>
    </source>
</evidence>
<dbReference type="PANTHER" id="PTHR24345">
    <property type="entry name" value="SERINE/THREONINE-PROTEIN KINASE PLK"/>
    <property type="match status" value="1"/>
</dbReference>
<keyword evidence="2" id="KW-0808">Transferase</keyword>
<dbReference type="EMBL" id="ML977311">
    <property type="protein sequence ID" value="KAF2121904.1"/>
    <property type="molecule type" value="Genomic_DNA"/>
</dbReference>
<evidence type="ECO:0000259" key="6">
    <source>
        <dbReference type="PROSITE" id="PS50011"/>
    </source>
</evidence>
<dbReference type="Gene3D" id="1.10.510.10">
    <property type="entry name" value="Transferase(Phosphotransferase) domain 1"/>
    <property type="match status" value="1"/>
</dbReference>
<dbReference type="Pfam" id="PF00069">
    <property type="entry name" value="Pkinase"/>
    <property type="match status" value="1"/>
</dbReference>
<keyword evidence="5" id="KW-0067">ATP-binding</keyword>